<keyword evidence="4" id="KW-0762">Sugar transport</keyword>
<evidence type="ECO:0000256" key="2">
    <source>
        <dbReference type="ARBA" id="ARBA00022448"/>
    </source>
</evidence>
<dbReference type="OrthoDB" id="6612291at2759"/>
<dbReference type="PROSITE" id="PS51257">
    <property type="entry name" value="PROKAR_LIPOPROTEIN"/>
    <property type="match status" value="1"/>
</dbReference>
<reference evidence="13 14" key="1">
    <citation type="submission" date="2020-11" db="EMBL/GenBank/DDBJ databases">
        <authorList>
            <person name="Wallbank WR R."/>
            <person name="Pardo Diaz C."/>
            <person name="Kozak K."/>
            <person name="Martin S."/>
            <person name="Jiggins C."/>
            <person name="Moest M."/>
            <person name="Warren A I."/>
            <person name="Generalovic N T."/>
            <person name="Byers J.R.P. K."/>
            <person name="Montejo-Kovacevich G."/>
            <person name="Yen C E."/>
        </authorList>
    </citation>
    <scope>NUCLEOTIDE SEQUENCE [LARGE SCALE GENOMIC DNA]</scope>
</reference>
<feature type="transmembrane region" description="Helical" evidence="10">
    <location>
        <begin position="274"/>
        <end position="298"/>
    </location>
</feature>
<keyword evidence="6 10" id="KW-1133">Transmembrane helix</keyword>
<dbReference type="InterPro" id="IPR036259">
    <property type="entry name" value="MFS_trans_sf"/>
</dbReference>
<dbReference type="InterPro" id="IPR020846">
    <property type="entry name" value="MFS_dom"/>
</dbReference>
<keyword evidence="7 10" id="KW-0472">Membrane</keyword>
<evidence type="ECO:0000256" key="3">
    <source>
        <dbReference type="ARBA" id="ARBA00022475"/>
    </source>
</evidence>
<feature type="region of interest" description="Disordered" evidence="9">
    <location>
        <begin position="205"/>
        <end position="224"/>
    </location>
</feature>
<evidence type="ECO:0000256" key="11">
    <source>
        <dbReference type="SAM" id="SignalP"/>
    </source>
</evidence>
<accession>A0A7R8YPV6</accession>
<evidence type="ECO:0000256" key="6">
    <source>
        <dbReference type="ARBA" id="ARBA00022989"/>
    </source>
</evidence>
<feature type="transmembrane region" description="Helical" evidence="10">
    <location>
        <begin position="236"/>
        <end position="254"/>
    </location>
</feature>
<feature type="domain" description="Major facilitator superfamily (MFS) profile" evidence="12">
    <location>
        <begin position="10"/>
        <end position="431"/>
    </location>
</feature>
<feature type="transmembrane region" description="Helical" evidence="10">
    <location>
        <begin position="342"/>
        <end position="364"/>
    </location>
</feature>
<feature type="transmembrane region" description="Helical" evidence="10">
    <location>
        <begin position="402"/>
        <end position="428"/>
    </location>
</feature>
<evidence type="ECO:0000256" key="9">
    <source>
        <dbReference type="SAM" id="MobiDB-lite"/>
    </source>
</evidence>
<name>A0A7R8YPV6_HERIL</name>
<evidence type="ECO:0000256" key="10">
    <source>
        <dbReference type="SAM" id="Phobius"/>
    </source>
</evidence>
<evidence type="ECO:0000259" key="12">
    <source>
        <dbReference type="PROSITE" id="PS50850"/>
    </source>
</evidence>
<sequence length="456" mass="50895">MGKHIHNLAAIFAACLGLLVGSSVAWPIPVERKIVDVDDRNFHVTDCEFHWIAWSAEISAIAGCLAAGILLHFIGRKLTILASFIPYAIGYVVLIFAAQKWMLFVGRIVLGLSMGCISTAVPVYIGELTLKEERGLFGSIFWLFYYAGIFSTYLIGSYVSVFALNITLILMLIFFLPFVVVPESPLYLLQIGKKRPPRKFQHILGDGQSEEENQEEMDEAGGDPRDFRMNPFKNSIGFRSFITVVTIMFLQQLSGVQTIKYFVKPFFLMMKQSFNTQVGATILSALMLVSILIPMFLVDAIGRRILLFASALLMTVSSTMLGFFFCLSDFQPDSTKTIEFTAIFFLFLLGMAFNVGLGPIPWIIMGEIFTLDIKVIVVPTAAGMHWLMGFLAQVGIQYSSKYLGIGLTFLLCALVSLSVCMFVMFFVVETRKRSRNEIVKALHGKDDRIISRGLVA</sequence>
<protein>
    <recommendedName>
        <fullName evidence="12">Major facilitator superfamily (MFS) profile domain-containing protein</fullName>
    </recommendedName>
</protein>
<feature type="transmembrane region" description="Helical" evidence="10">
    <location>
        <begin position="104"/>
        <end position="124"/>
    </location>
</feature>
<dbReference type="Gene3D" id="1.20.1250.20">
    <property type="entry name" value="MFS general substrate transporter like domains"/>
    <property type="match status" value="1"/>
</dbReference>
<dbReference type="GO" id="GO:0022857">
    <property type="term" value="F:transmembrane transporter activity"/>
    <property type="evidence" value="ECO:0007669"/>
    <property type="project" value="InterPro"/>
</dbReference>
<dbReference type="PROSITE" id="PS50850">
    <property type="entry name" value="MFS"/>
    <property type="match status" value="1"/>
</dbReference>
<evidence type="ECO:0000256" key="4">
    <source>
        <dbReference type="ARBA" id="ARBA00022597"/>
    </source>
</evidence>
<feature type="signal peptide" evidence="11">
    <location>
        <begin position="1"/>
        <end position="25"/>
    </location>
</feature>
<evidence type="ECO:0000313" key="13">
    <source>
        <dbReference type="EMBL" id="CAD7081141.1"/>
    </source>
</evidence>
<evidence type="ECO:0000256" key="1">
    <source>
        <dbReference type="ARBA" id="ARBA00004651"/>
    </source>
</evidence>
<dbReference type="PROSITE" id="PS00217">
    <property type="entry name" value="SUGAR_TRANSPORT_2"/>
    <property type="match status" value="1"/>
</dbReference>
<evidence type="ECO:0000256" key="5">
    <source>
        <dbReference type="ARBA" id="ARBA00022692"/>
    </source>
</evidence>
<dbReference type="Proteomes" id="UP000594454">
    <property type="component" value="Chromosome 2"/>
</dbReference>
<dbReference type="FunFam" id="1.20.1250.20:FF:000218">
    <property type="entry name" value="facilitated trehalose transporter Tret1"/>
    <property type="match status" value="1"/>
</dbReference>
<gene>
    <name evidence="13" type="ORF">HERILL_LOCUS4263</name>
</gene>
<evidence type="ECO:0000313" key="14">
    <source>
        <dbReference type="Proteomes" id="UP000594454"/>
    </source>
</evidence>
<keyword evidence="8" id="KW-0325">Glycoprotein</keyword>
<evidence type="ECO:0000256" key="7">
    <source>
        <dbReference type="ARBA" id="ARBA00023136"/>
    </source>
</evidence>
<dbReference type="InterPro" id="IPR050549">
    <property type="entry name" value="MFS_Trehalose_Transporter"/>
</dbReference>
<dbReference type="GO" id="GO:0005886">
    <property type="term" value="C:plasma membrane"/>
    <property type="evidence" value="ECO:0007669"/>
    <property type="project" value="UniProtKB-SubCell"/>
</dbReference>
<keyword evidence="11" id="KW-0732">Signal</keyword>
<dbReference type="InterPro" id="IPR005828">
    <property type="entry name" value="MFS_sugar_transport-like"/>
</dbReference>
<keyword evidence="5 10" id="KW-0812">Transmembrane</keyword>
<keyword evidence="2" id="KW-0813">Transport</keyword>
<dbReference type="Pfam" id="PF00083">
    <property type="entry name" value="Sugar_tr"/>
    <property type="match status" value="1"/>
</dbReference>
<feature type="transmembrane region" description="Helical" evidence="10">
    <location>
        <begin position="78"/>
        <end position="98"/>
    </location>
</feature>
<dbReference type="PANTHER" id="PTHR48021:SF1">
    <property type="entry name" value="GH07001P-RELATED"/>
    <property type="match status" value="1"/>
</dbReference>
<dbReference type="AlphaFoldDB" id="A0A7R8YPV6"/>
<comment type="subcellular location">
    <subcellularLocation>
        <location evidence="1">Cell membrane</location>
        <topology evidence="1">Multi-pass membrane protein</topology>
    </subcellularLocation>
</comment>
<keyword evidence="14" id="KW-1185">Reference proteome</keyword>
<dbReference type="InterPro" id="IPR003663">
    <property type="entry name" value="Sugar/inositol_transpt"/>
</dbReference>
<dbReference type="EMBL" id="LR899010">
    <property type="protein sequence ID" value="CAD7081141.1"/>
    <property type="molecule type" value="Genomic_DNA"/>
</dbReference>
<dbReference type="InParanoid" id="A0A7R8YPV6"/>
<feature type="chain" id="PRO_5031024072" description="Major facilitator superfamily (MFS) profile domain-containing protein" evidence="11">
    <location>
        <begin position="26"/>
        <end position="456"/>
    </location>
</feature>
<dbReference type="InterPro" id="IPR005829">
    <property type="entry name" value="Sugar_transporter_CS"/>
</dbReference>
<dbReference type="SUPFAM" id="SSF103473">
    <property type="entry name" value="MFS general substrate transporter"/>
    <property type="match status" value="1"/>
</dbReference>
<feature type="transmembrane region" description="Helical" evidence="10">
    <location>
        <begin position="51"/>
        <end position="71"/>
    </location>
</feature>
<evidence type="ECO:0000256" key="8">
    <source>
        <dbReference type="ARBA" id="ARBA00023180"/>
    </source>
</evidence>
<feature type="compositionally biased region" description="Acidic residues" evidence="9">
    <location>
        <begin position="208"/>
        <end position="221"/>
    </location>
</feature>
<feature type="transmembrane region" description="Helical" evidence="10">
    <location>
        <begin position="376"/>
        <end position="396"/>
    </location>
</feature>
<feature type="transmembrane region" description="Helical" evidence="10">
    <location>
        <begin position="136"/>
        <end position="156"/>
    </location>
</feature>
<dbReference type="PANTHER" id="PTHR48021">
    <property type="match status" value="1"/>
</dbReference>
<feature type="transmembrane region" description="Helical" evidence="10">
    <location>
        <begin position="162"/>
        <end position="189"/>
    </location>
</feature>
<keyword evidence="3" id="KW-1003">Cell membrane</keyword>
<organism evidence="13 14">
    <name type="scientific">Hermetia illucens</name>
    <name type="common">Black soldier fly</name>
    <dbReference type="NCBI Taxonomy" id="343691"/>
    <lineage>
        <taxon>Eukaryota</taxon>
        <taxon>Metazoa</taxon>
        <taxon>Ecdysozoa</taxon>
        <taxon>Arthropoda</taxon>
        <taxon>Hexapoda</taxon>
        <taxon>Insecta</taxon>
        <taxon>Pterygota</taxon>
        <taxon>Neoptera</taxon>
        <taxon>Endopterygota</taxon>
        <taxon>Diptera</taxon>
        <taxon>Brachycera</taxon>
        <taxon>Stratiomyomorpha</taxon>
        <taxon>Stratiomyidae</taxon>
        <taxon>Hermetiinae</taxon>
        <taxon>Hermetia</taxon>
    </lineage>
</organism>
<dbReference type="PRINTS" id="PR00171">
    <property type="entry name" value="SUGRTRNSPORT"/>
</dbReference>
<dbReference type="OMA" id="APKHYPG"/>
<proteinExistence type="predicted"/>
<feature type="transmembrane region" description="Helical" evidence="10">
    <location>
        <begin position="305"/>
        <end position="330"/>
    </location>
</feature>